<dbReference type="CDD" id="cd01347">
    <property type="entry name" value="ligand_gated_channel"/>
    <property type="match status" value="1"/>
</dbReference>
<feature type="domain" description="TonB-dependent receptor plug" evidence="12">
    <location>
        <begin position="52"/>
        <end position="160"/>
    </location>
</feature>
<feature type="domain" description="TonB-dependent receptor-like beta-barrel" evidence="11">
    <location>
        <begin position="253"/>
        <end position="647"/>
    </location>
</feature>
<dbReference type="Gene3D" id="2.40.170.20">
    <property type="entry name" value="TonB-dependent receptor, beta-barrel domain"/>
    <property type="match status" value="1"/>
</dbReference>
<dbReference type="InterPro" id="IPR037066">
    <property type="entry name" value="Plug_dom_sf"/>
</dbReference>
<dbReference type="Gene3D" id="2.170.130.10">
    <property type="entry name" value="TonB-dependent receptor, plug domain"/>
    <property type="match status" value="1"/>
</dbReference>
<evidence type="ECO:0000256" key="7">
    <source>
        <dbReference type="ARBA" id="ARBA00023237"/>
    </source>
</evidence>
<dbReference type="SUPFAM" id="SSF56935">
    <property type="entry name" value="Porins"/>
    <property type="match status" value="1"/>
</dbReference>
<feature type="chain" id="PRO_5047219091" evidence="10">
    <location>
        <begin position="28"/>
        <end position="682"/>
    </location>
</feature>
<dbReference type="InterPro" id="IPR012910">
    <property type="entry name" value="Plug_dom"/>
</dbReference>
<keyword evidence="2 8" id="KW-0813">Transport</keyword>
<sequence>MEIRKSRRALAERSALLVVLSVSSAYAQTASPPLELAPVEVHAQRVDSDWLDAGTAITSVGAADLTADRALSLAESLQRVPGVFAQNQYNFSQGLRLSIRGFGARASFGVRGIRVLVDGVPLTLPDGQTELDGFDLSLVDRVEVIRGPASTLYGNAAGGVLALTTREPPPDFGASLDLSGGELGYRSQRASAGGTAGNWSGLGAYSRLRSDGPRAQGRGESDAFSGKLSYQGAAGSLRLNLNAIDNESLDPGGLNAGEVQADRSQAAPNNLLYDAGETIRQQRVSAAWDAPLSEQDSYRLWLYAGQREFANRLPFSSGGQSAFDRDFGGAGAQYMRRSQWFGLAQQWSVGLDLEAQRDDRHRYDNGEGGLRGAETLHQREKADGAGLFGEGEVELGGGFSVSAGVRYDRLKLAVDDRFESDGDDGGSRTLHEWSLAGGLEYAIASQHRLYLRLSDSFESPTINELANPDGGGFNRDLQAAHALNRELGFKGRGGAFRYELALYNIELDDELLSYEIEGQSGRTYYRNAGRSSRDGVEASLDWRLSSAWQLSLAYTWSRNRFDEYTLDGVDYAGNTVPGLPRHQGFAELAWAHGIWSARVNVVAYDHYEADDANTQRANGVALSNLRVAASLPLSDLRIEPYAGVDNLFDREYYDNLRINASFGRYYEPGPGRTVYAGIKLIY</sequence>
<evidence type="ECO:0000256" key="3">
    <source>
        <dbReference type="ARBA" id="ARBA00022452"/>
    </source>
</evidence>
<evidence type="ECO:0000256" key="5">
    <source>
        <dbReference type="ARBA" id="ARBA00023077"/>
    </source>
</evidence>
<evidence type="ECO:0000259" key="11">
    <source>
        <dbReference type="Pfam" id="PF00593"/>
    </source>
</evidence>
<dbReference type="PROSITE" id="PS52016">
    <property type="entry name" value="TONB_DEPENDENT_REC_3"/>
    <property type="match status" value="1"/>
</dbReference>
<reference evidence="13 14" key="1">
    <citation type="submission" date="2023-09" db="EMBL/GenBank/DDBJ databases">
        <authorList>
            <person name="Rey-Velasco X."/>
        </authorList>
    </citation>
    <scope>NUCLEOTIDE SEQUENCE [LARGE SCALE GENOMIC DNA]</scope>
    <source>
        <strain evidence="13 14">W345</strain>
    </source>
</reference>
<comment type="subcellular location">
    <subcellularLocation>
        <location evidence="1 8">Cell outer membrane</location>
        <topology evidence="1 8">Multi-pass membrane protein</topology>
    </subcellularLocation>
</comment>
<dbReference type="Pfam" id="PF00593">
    <property type="entry name" value="TonB_dep_Rec_b-barrel"/>
    <property type="match status" value="1"/>
</dbReference>
<dbReference type="InterPro" id="IPR039426">
    <property type="entry name" value="TonB-dep_rcpt-like"/>
</dbReference>
<evidence type="ECO:0000256" key="9">
    <source>
        <dbReference type="RuleBase" id="RU003357"/>
    </source>
</evidence>
<dbReference type="EMBL" id="JAVRIC010000006">
    <property type="protein sequence ID" value="MDT0496916.1"/>
    <property type="molecule type" value="Genomic_DNA"/>
</dbReference>
<evidence type="ECO:0000313" key="13">
    <source>
        <dbReference type="EMBL" id="MDT0496916.1"/>
    </source>
</evidence>
<keyword evidence="10" id="KW-0732">Signal</keyword>
<evidence type="ECO:0000256" key="10">
    <source>
        <dbReference type="SAM" id="SignalP"/>
    </source>
</evidence>
<dbReference type="Pfam" id="PF07715">
    <property type="entry name" value="Plug"/>
    <property type="match status" value="1"/>
</dbReference>
<evidence type="ECO:0000256" key="2">
    <source>
        <dbReference type="ARBA" id="ARBA00022448"/>
    </source>
</evidence>
<keyword evidence="6 8" id="KW-0472">Membrane</keyword>
<accession>A0ABU2WGC0</accession>
<dbReference type="Proteomes" id="UP001254608">
    <property type="component" value="Unassembled WGS sequence"/>
</dbReference>
<dbReference type="PANTHER" id="PTHR30069:SF28">
    <property type="entry name" value="TONB-DEPENDENT RECEPTOR YNCD-RELATED"/>
    <property type="match status" value="1"/>
</dbReference>
<dbReference type="InterPro" id="IPR036942">
    <property type="entry name" value="Beta-barrel_TonB_sf"/>
</dbReference>
<keyword evidence="7 8" id="KW-0998">Cell outer membrane</keyword>
<keyword evidence="3 8" id="KW-1134">Transmembrane beta strand</keyword>
<evidence type="ECO:0000256" key="8">
    <source>
        <dbReference type="PROSITE-ProRule" id="PRU01360"/>
    </source>
</evidence>
<keyword evidence="13" id="KW-0675">Receptor</keyword>
<evidence type="ECO:0000256" key="1">
    <source>
        <dbReference type="ARBA" id="ARBA00004571"/>
    </source>
</evidence>
<evidence type="ECO:0000313" key="14">
    <source>
        <dbReference type="Proteomes" id="UP001254608"/>
    </source>
</evidence>
<evidence type="ECO:0000256" key="4">
    <source>
        <dbReference type="ARBA" id="ARBA00022692"/>
    </source>
</evidence>
<dbReference type="RefSeq" id="WP_311364310.1">
    <property type="nucleotide sequence ID" value="NZ_JAVRIC010000006.1"/>
</dbReference>
<keyword evidence="14" id="KW-1185">Reference proteome</keyword>
<organism evidence="13 14">
    <name type="scientific">Banduia mediterranea</name>
    <dbReference type="NCBI Taxonomy" id="3075609"/>
    <lineage>
        <taxon>Bacteria</taxon>
        <taxon>Pseudomonadati</taxon>
        <taxon>Pseudomonadota</taxon>
        <taxon>Gammaproteobacteria</taxon>
        <taxon>Nevskiales</taxon>
        <taxon>Algiphilaceae</taxon>
        <taxon>Banduia</taxon>
    </lineage>
</organism>
<evidence type="ECO:0000259" key="12">
    <source>
        <dbReference type="Pfam" id="PF07715"/>
    </source>
</evidence>
<protein>
    <submittedName>
        <fullName evidence="13">TonB-dependent receptor</fullName>
    </submittedName>
</protein>
<name>A0ABU2WGC0_9GAMM</name>
<proteinExistence type="inferred from homology"/>
<keyword evidence="5 9" id="KW-0798">TonB box</keyword>
<keyword evidence="4 8" id="KW-0812">Transmembrane</keyword>
<dbReference type="InterPro" id="IPR000531">
    <property type="entry name" value="Beta-barrel_TonB"/>
</dbReference>
<feature type="signal peptide" evidence="10">
    <location>
        <begin position="1"/>
        <end position="27"/>
    </location>
</feature>
<dbReference type="PANTHER" id="PTHR30069">
    <property type="entry name" value="TONB-DEPENDENT OUTER MEMBRANE RECEPTOR"/>
    <property type="match status" value="1"/>
</dbReference>
<comment type="caution">
    <text evidence="13">The sequence shown here is derived from an EMBL/GenBank/DDBJ whole genome shotgun (WGS) entry which is preliminary data.</text>
</comment>
<evidence type="ECO:0000256" key="6">
    <source>
        <dbReference type="ARBA" id="ARBA00023136"/>
    </source>
</evidence>
<gene>
    <name evidence="13" type="ORF">RM530_05995</name>
</gene>
<comment type="similarity">
    <text evidence="8 9">Belongs to the TonB-dependent receptor family.</text>
</comment>